<evidence type="ECO:0000313" key="2">
    <source>
        <dbReference type="EMBL" id="ETO33845.1"/>
    </source>
</evidence>
<comment type="caution">
    <text evidence="2">The sequence shown here is derived from an EMBL/GenBank/DDBJ whole genome shotgun (WGS) entry which is preliminary data.</text>
</comment>
<keyword evidence="1" id="KW-1133">Transmembrane helix</keyword>
<name>X6P5M0_RETFI</name>
<keyword evidence="3" id="KW-1185">Reference proteome</keyword>
<accession>X6P5M0</accession>
<sequence length="247" mass="26377">MWQPSYEDIFNWMKNGLQASTSLLAAFDIGYKVLGAQLFNPLVGTCNFITAAVPAQYYLGQCFADGLVTNHNDDSLLRIFASTFGIVSIASLSYLYLQSSPIAFGLSIGMATLGAVNFISEKNRDNIVDYTKNLLLGSWAATAITTVASKTMESISSLNSFAPLANQSLHGISANILGYMASVLPCTYYLGKSASENPFLTTAVAVGITAATTAVINNPTVAIASHLTSFAMGIVMERAEHKAMLQR</sequence>
<protein>
    <submittedName>
        <fullName evidence="2">Uncharacterized protein</fullName>
    </submittedName>
</protein>
<keyword evidence="1" id="KW-0812">Transmembrane</keyword>
<gene>
    <name evidence="2" type="ORF">RFI_03257</name>
</gene>
<reference evidence="2 3" key="1">
    <citation type="journal article" date="2013" name="Curr. Biol.">
        <title>The Genome of the Foraminiferan Reticulomyxa filosa.</title>
        <authorList>
            <person name="Glockner G."/>
            <person name="Hulsmann N."/>
            <person name="Schleicher M."/>
            <person name="Noegel A.A."/>
            <person name="Eichinger L."/>
            <person name="Gallinger C."/>
            <person name="Pawlowski J."/>
            <person name="Sierra R."/>
            <person name="Euteneuer U."/>
            <person name="Pillet L."/>
            <person name="Moustafa A."/>
            <person name="Platzer M."/>
            <person name="Groth M."/>
            <person name="Szafranski K."/>
            <person name="Schliwa M."/>
        </authorList>
    </citation>
    <scope>NUCLEOTIDE SEQUENCE [LARGE SCALE GENOMIC DNA]</scope>
</reference>
<dbReference type="EMBL" id="ASPP01003093">
    <property type="protein sequence ID" value="ETO33845.1"/>
    <property type="molecule type" value="Genomic_DNA"/>
</dbReference>
<feature type="transmembrane region" description="Helical" evidence="1">
    <location>
        <begin position="76"/>
        <end position="96"/>
    </location>
</feature>
<dbReference type="Proteomes" id="UP000023152">
    <property type="component" value="Unassembled WGS sequence"/>
</dbReference>
<evidence type="ECO:0000313" key="3">
    <source>
        <dbReference type="Proteomes" id="UP000023152"/>
    </source>
</evidence>
<keyword evidence="1" id="KW-0472">Membrane</keyword>
<dbReference type="AlphaFoldDB" id="X6P5M0"/>
<proteinExistence type="predicted"/>
<organism evidence="2 3">
    <name type="scientific">Reticulomyxa filosa</name>
    <dbReference type="NCBI Taxonomy" id="46433"/>
    <lineage>
        <taxon>Eukaryota</taxon>
        <taxon>Sar</taxon>
        <taxon>Rhizaria</taxon>
        <taxon>Retaria</taxon>
        <taxon>Foraminifera</taxon>
        <taxon>Monothalamids</taxon>
        <taxon>Reticulomyxidae</taxon>
        <taxon>Reticulomyxa</taxon>
    </lineage>
</organism>
<feature type="transmembrane region" description="Helical" evidence="1">
    <location>
        <begin position="102"/>
        <end position="120"/>
    </location>
</feature>
<evidence type="ECO:0000256" key="1">
    <source>
        <dbReference type="SAM" id="Phobius"/>
    </source>
</evidence>